<gene>
    <name evidence="2" type="ORF">CJ030_MR5G023024</name>
</gene>
<proteinExistence type="predicted"/>
<dbReference type="EMBL" id="RXIC02000023">
    <property type="protein sequence ID" value="KAB1213543.1"/>
    <property type="molecule type" value="Genomic_DNA"/>
</dbReference>
<dbReference type="AlphaFoldDB" id="A0A6A1VLD0"/>
<sequence length="120" mass="13856">MEENRREDVHLKKGRETHLSKSTREEPRPGNHLEWVDMCENEHEVVERWLREESNHGDDDHARSEDGVEVVGIGRRDPMAEPIMMLEGKKGPGGIVTMIVTVMVMEIDITTKDLERKTII</sequence>
<organism evidence="2 3">
    <name type="scientific">Morella rubra</name>
    <name type="common">Chinese bayberry</name>
    <dbReference type="NCBI Taxonomy" id="262757"/>
    <lineage>
        <taxon>Eukaryota</taxon>
        <taxon>Viridiplantae</taxon>
        <taxon>Streptophyta</taxon>
        <taxon>Embryophyta</taxon>
        <taxon>Tracheophyta</taxon>
        <taxon>Spermatophyta</taxon>
        <taxon>Magnoliopsida</taxon>
        <taxon>eudicotyledons</taxon>
        <taxon>Gunneridae</taxon>
        <taxon>Pentapetalae</taxon>
        <taxon>rosids</taxon>
        <taxon>fabids</taxon>
        <taxon>Fagales</taxon>
        <taxon>Myricaceae</taxon>
        <taxon>Morella</taxon>
    </lineage>
</organism>
<comment type="caution">
    <text evidence="2">The sequence shown here is derived from an EMBL/GenBank/DDBJ whole genome shotgun (WGS) entry which is preliminary data.</text>
</comment>
<evidence type="ECO:0000313" key="3">
    <source>
        <dbReference type="Proteomes" id="UP000516437"/>
    </source>
</evidence>
<protein>
    <submittedName>
        <fullName evidence="2">Uncharacterized protein</fullName>
    </submittedName>
</protein>
<evidence type="ECO:0000256" key="1">
    <source>
        <dbReference type="SAM" id="MobiDB-lite"/>
    </source>
</evidence>
<feature type="region of interest" description="Disordered" evidence="1">
    <location>
        <begin position="1"/>
        <end position="31"/>
    </location>
</feature>
<name>A0A6A1VLD0_9ROSI</name>
<reference evidence="2 3" key="1">
    <citation type="journal article" date="2019" name="Plant Biotechnol. J.">
        <title>The red bayberry genome and genetic basis of sex determination.</title>
        <authorList>
            <person name="Jia H.M."/>
            <person name="Jia H.J."/>
            <person name="Cai Q.L."/>
            <person name="Wang Y."/>
            <person name="Zhao H.B."/>
            <person name="Yang W.F."/>
            <person name="Wang G.Y."/>
            <person name="Li Y.H."/>
            <person name="Zhan D.L."/>
            <person name="Shen Y.T."/>
            <person name="Niu Q.F."/>
            <person name="Chang L."/>
            <person name="Qiu J."/>
            <person name="Zhao L."/>
            <person name="Xie H.B."/>
            <person name="Fu W.Y."/>
            <person name="Jin J."/>
            <person name="Li X.W."/>
            <person name="Jiao Y."/>
            <person name="Zhou C.C."/>
            <person name="Tu T."/>
            <person name="Chai C.Y."/>
            <person name="Gao J.L."/>
            <person name="Fan L.J."/>
            <person name="van de Weg E."/>
            <person name="Wang J.Y."/>
            <person name="Gao Z.S."/>
        </authorList>
    </citation>
    <scope>NUCLEOTIDE SEQUENCE [LARGE SCALE GENOMIC DNA]</scope>
    <source>
        <tissue evidence="2">Leaves</tissue>
    </source>
</reference>
<evidence type="ECO:0000313" key="2">
    <source>
        <dbReference type="EMBL" id="KAB1213543.1"/>
    </source>
</evidence>
<keyword evidence="3" id="KW-1185">Reference proteome</keyword>
<dbReference type="Proteomes" id="UP000516437">
    <property type="component" value="Chromosome 5"/>
</dbReference>
<accession>A0A6A1VLD0</accession>